<reference evidence="1 2" key="1">
    <citation type="journal article" date="2023" name="IMA Fungus">
        <title>Comparative genomic study of the Penicillium genus elucidates a diverse pangenome and 15 lateral gene transfer events.</title>
        <authorList>
            <person name="Petersen C."/>
            <person name="Sorensen T."/>
            <person name="Nielsen M.R."/>
            <person name="Sondergaard T.E."/>
            <person name="Sorensen J.L."/>
            <person name="Fitzpatrick D.A."/>
            <person name="Frisvad J.C."/>
            <person name="Nielsen K.L."/>
        </authorList>
    </citation>
    <scope>NUCLEOTIDE SEQUENCE [LARGE SCALE GENOMIC DNA]</scope>
    <source>
        <strain evidence="1 2">IBT 35679</strain>
    </source>
</reference>
<dbReference type="EMBL" id="JAQIZZ010000008">
    <property type="protein sequence ID" value="KAJ5525237.1"/>
    <property type="molecule type" value="Genomic_DNA"/>
</dbReference>
<accession>A0AAD6CKI7</accession>
<proteinExistence type="predicted"/>
<comment type="caution">
    <text evidence="1">The sequence shown here is derived from an EMBL/GenBank/DDBJ whole genome shotgun (WGS) entry which is preliminary data.</text>
</comment>
<name>A0AAD6CKI7_9EURO</name>
<protein>
    <submittedName>
        <fullName evidence="1">Uncharacterized protein</fullName>
    </submittedName>
</protein>
<organism evidence="1 2">
    <name type="scientific">Penicillium frequentans</name>
    <dbReference type="NCBI Taxonomy" id="3151616"/>
    <lineage>
        <taxon>Eukaryota</taxon>
        <taxon>Fungi</taxon>
        <taxon>Dikarya</taxon>
        <taxon>Ascomycota</taxon>
        <taxon>Pezizomycotina</taxon>
        <taxon>Eurotiomycetes</taxon>
        <taxon>Eurotiomycetidae</taxon>
        <taxon>Eurotiales</taxon>
        <taxon>Aspergillaceae</taxon>
        <taxon>Penicillium</taxon>
    </lineage>
</organism>
<sequence length="66" mass="7596">MHELTHADSYFNSKYRHDDQDLNNGNKAYQWAGVAALAKEDQDVKDISQVRALYNAVTQVNWLPKC</sequence>
<keyword evidence="2" id="KW-1185">Reference proteome</keyword>
<evidence type="ECO:0000313" key="1">
    <source>
        <dbReference type="EMBL" id="KAJ5525237.1"/>
    </source>
</evidence>
<dbReference type="Proteomes" id="UP001220324">
    <property type="component" value="Unassembled WGS sequence"/>
</dbReference>
<dbReference type="AlphaFoldDB" id="A0AAD6CKI7"/>
<gene>
    <name evidence="1" type="ORF">N7494_011887</name>
</gene>
<evidence type="ECO:0000313" key="2">
    <source>
        <dbReference type="Proteomes" id="UP001220324"/>
    </source>
</evidence>